<name>A0A5N6F1D6_9EURO</name>
<dbReference type="Proteomes" id="UP000326799">
    <property type="component" value="Unassembled WGS sequence"/>
</dbReference>
<evidence type="ECO:0000313" key="3">
    <source>
        <dbReference type="Proteomes" id="UP000326799"/>
    </source>
</evidence>
<evidence type="ECO:0000256" key="1">
    <source>
        <dbReference type="SAM" id="Phobius"/>
    </source>
</evidence>
<evidence type="ECO:0000313" key="2">
    <source>
        <dbReference type="EMBL" id="KAB8223566.1"/>
    </source>
</evidence>
<gene>
    <name evidence="2" type="ORF">BDV33DRAFT_167235</name>
</gene>
<keyword evidence="1" id="KW-0472">Membrane</keyword>
<keyword evidence="3" id="KW-1185">Reference proteome</keyword>
<sequence>MSLTCEPSPSIICNICLALSAFSGLASVSAIVCLASAYLQHATLQIRQLPRQVVHLRFTVFHCRLSSTLHGDLESVGETVFTSVPVRLRTWSI</sequence>
<protein>
    <submittedName>
        <fullName evidence="2">Uncharacterized protein</fullName>
    </submittedName>
</protein>
<reference evidence="2 3" key="1">
    <citation type="submission" date="2019-04" db="EMBL/GenBank/DDBJ databases">
        <title>Fungal friends and foes A comparative genomics study of 23 Aspergillus species from section Flavi.</title>
        <authorList>
            <consortium name="DOE Joint Genome Institute"/>
            <person name="Kjaerbolling I."/>
            <person name="Vesth T.C."/>
            <person name="Frisvad J.C."/>
            <person name="Nybo J.L."/>
            <person name="Theobald S."/>
            <person name="Kildgaard S."/>
            <person name="Petersen T.I."/>
            <person name="Kuo A."/>
            <person name="Sato A."/>
            <person name="Lyhne E.K."/>
            <person name="Kogle M.E."/>
            <person name="Wiebenga A."/>
            <person name="Kun R.S."/>
            <person name="Lubbers R.J."/>
            <person name="Makela M.R."/>
            <person name="Barry K."/>
            <person name="Chovatia M."/>
            <person name="Clum A."/>
            <person name="Daum C."/>
            <person name="Haridas S."/>
            <person name="He G."/>
            <person name="LaButti K."/>
            <person name="Lipzen A."/>
            <person name="Mondo S."/>
            <person name="Pangilinan J."/>
            <person name="Riley R."/>
            <person name="Salamov A."/>
            <person name="Simmons B.A."/>
            <person name="Magnuson J.K."/>
            <person name="Henrissat B."/>
            <person name="Mortensen U.H."/>
            <person name="Larsen T.O."/>
            <person name="De vries R.P."/>
            <person name="Grigoriev I.V."/>
            <person name="Machida M."/>
            <person name="Baker S.E."/>
            <person name="Andersen M.R."/>
        </authorList>
    </citation>
    <scope>NUCLEOTIDE SEQUENCE [LARGE SCALE GENOMIC DNA]</scope>
    <source>
        <strain evidence="2 3">CBS 126849</strain>
    </source>
</reference>
<feature type="transmembrane region" description="Helical" evidence="1">
    <location>
        <begin position="12"/>
        <end position="39"/>
    </location>
</feature>
<dbReference type="AlphaFoldDB" id="A0A5N6F1D6"/>
<keyword evidence="1" id="KW-1133">Transmembrane helix</keyword>
<accession>A0A5N6F1D6</accession>
<proteinExistence type="predicted"/>
<dbReference type="EMBL" id="ML733405">
    <property type="protein sequence ID" value="KAB8223566.1"/>
    <property type="molecule type" value="Genomic_DNA"/>
</dbReference>
<keyword evidence="1" id="KW-0812">Transmembrane</keyword>
<organism evidence="2 3">
    <name type="scientific">Aspergillus novoparasiticus</name>
    <dbReference type="NCBI Taxonomy" id="986946"/>
    <lineage>
        <taxon>Eukaryota</taxon>
        <taxon>Fungi</taxon>
        <taxon>Dikarya</taxon>
        <taxon>Ascomycota</taxon>
        <taxon>Pezizomycotina</taxon>
        <taxon>Eurotiomycetes</taxon>
        <taxon>Eurotiomycetidae</taxon>
        <taxon>Eurotiales</taxon>
        <taxon>Aspergillaceae</taxon>
        <taxon>Aspergillus</taxon>
        <taxon>Aspergillus subgen. Circumdati</taxon>
    </lineage>
</organism>